<evidence type="ECO:0000256" key="2">
    <source>
        <dbReference type="SAM" id="Phobius"/>
    </source>
</evidence>
<keyword evidence="2" id="KW-0812">Transmembrane</keyword>
<gene>
    <name evidence="4" type="primary">LOC110419943</name>
</gene>
<dbReference type="RefSeq" id="XP_021288755.1">
    <property type="nucleotide sequence ID" value="XM_021433080.1"/>
</dbReference>
<keyword evidence="3" id="KW-1185">Reference proteome</keyword>
<sequence>MHIIYLFPLSLSLIYFIPLPHETIKAMNFLSYFLLILLLSHLFHHSALAMRKLDDFGIDKARESSMDLDDQDTPFIGGDYHFKRKELHEVHSGPNPISNSVPKKSLKTNLRRISP</sequence>
<feature type="region of interest" description="Disordered" evidence="1">
    <location>
        <begin position="90"/>
        <end position="115"/>
    </location>
</feature>
<evidence type="ECO:0000313" key="4">
    <source>
        <dbReference type="RefSeq" id="XP_021288755.1"/>
    </source>
</evidence>
<organism evidence="3 4">
    <name type="scientific">Herrania umbratica</name>
    <dbReference type="NCBI Taxonomy" id="108875"/>
    <lineage>
        <taxon>Eukaryota</taxon>
        <taxon>Viridiplantae</taxon>
        <taxon>Streptophyta</taxon>
        <taxon>Embryophyta</taxon>
        <taxon>Tracheophyta</taxon>
        <taxon>Spermatophyta</taxon>
        <taxon>Magnoliopsida</taxon>
        <taxon>eudicotyledons</taxon>
        <taxon>Gunneridae</taxon>
        <taxon>Pentapetalae</taxon>
        <taxon>rosids</taxon>
        <taxon>malvids</taxon>
        <taxon>Malvales</taxon>
        <taxon>Malvaceae</taxon>
        <taxon>Byttnerioideae</taxon>
        <taxon>Herrania</taxon>
    </lineage>
</organism>
<name>A0A6J1APG2_9ROSI</name>
<accession>A0A6J1APG2</accession>
<protein>
    <submittedName>
        <fullName evidence="4">Uncharacterized protein LOC110419943</fullName>
    </submittedName>
</protein>
<evidence type="ECO:0000256" key="1">
    <source>
        <dbReference type="SAM" id="MobiDB-lite"/>
    </source>
</evidence>
<dbReference type="Proteomes" id="UP000504621">
    <property type="component" value="Unplaced"/>
</dbReference>
<keyword evidence="2" id="KW-1133">Transmembrane helix</keyword>
<keyword evidence="2" id="KW-0472">Membrane</keyword>
<dbReference type="OrthoDB" id="1671823at2759"/>
<proteinExistence type="predicted"/>
<feature type="compositionally biased region" description="Basic residues" evidence="1">
    <location>
        <begin position="104"/>
        <end position="115"/>
    </location>
</feature>
<dbReference type="GeneID" id="110419943"/>
<dbReference type="AlphaFoldDB" id="A0A6J1APG2"/>
<feature type="transmembrane region" description="Helical" evidence="2">
    <location>
        <begin position="26"/>
        <end position="43"/>
    </location>
</feature>
<reference evidence="4" key="1">
    <citation type="submission" date="2025-08" db="UniProtKB">
        <authorList>
            <consortium name="RefSeq"/>
        </authorList>
    </citation>
    <scope>IDENTIFICATION</scope>
    <source>
        <tissue evidence="4">Leaf</tissue>
    </source>
</reference>
<evidence type="ECO:0000313" key="3">
    <source>
        <dbReference type="Proteomes" id="UP000504621"/>
    </source>
</evidence>